<reference evidence="1 2" key="1">
    <citation type="submission" date="2015-11" db="EMBL/GenBank/DDBJ databases">
        <title>Exploring the genomic traits of fungus-feeding bacterial genus Collimonas.</title>
        <authorList>
            <person name="Song C."/>
            <person name="Schmidt R."/>
            <person name="de Jager V."/>
            <person name="Krzyzanowska D."/>
            <person name="Jongedijk E."/>
            <person name="Cankar K."/>
            <person name="Beekwilder J."/>
            <person name="van Veen A."/>
            <person name="de Boer W."/>
            <person name="van Veen J.A."/>
            <person name="Garbeva P."/>
        </authorList>
    </citation>
    <scope>NUCLEOTIDE SEQUENCE [LARGE SCALE GENOMIC DNA]</scope>
    <source>
        <strain evidence="1 2">Ter282</strain>
    </source>
</reference>
<organism evidence="1 2">
    <name type="scientific">Collimonas arenae</name>
    <dbReference type="NCBI Taxonomy" id="279058"/>
    <lineage>
        <taxon>Bacteria</taxon>
        <taxon>Pseudomonadati</taxon>
        <taxon>Pseudomonadota</taxon>
        <taxon>Betaproteobacteria</taxon>
        <taxon>Burkholderiales</taxon>
        <taxon>Oxalobacteraceae</taxon>
        <taxon>Collimonas</taxon>
    </lineage>
</organism>
<name>A0A127QJL3_9BURK</name>
<protein>
    <submittedName>
        <fullName evidence="1">Uncharacterized protein</fullName>
    </submittedName>
</protein>
<keyword evidence="2" id="KW-1185">Reference proteome</keyword>
<dbReference type="EMBL" id="CP013235">
    <property type="protein sequence ID" value="AMP09975.1"/>
    <property type="molecule type" value="Genomic_DNA"/>
</dbReference>
<gene>
    <name evidence="1" type="ORF">CAter282_2220</name>
</gene>
<accession>A0A127QJL3</accession>
<proteinExistence type="predicted"/>
<evidence type="ECO:0000313" key="2">
    <source>
        <dbReference type="Proteomes" id="UP000071778"/>
    </source>
</evidence>
<sequence length="42" mass="4293">MLLSEEKGGRGACHGASTGKAARWLEGCQGGLLVVIHDACLP</sequence>
<dbReference type="AlphaFoldDB" id="A0A127QJL3"/>
<evidence type="ECO:0000313" key="1">
    <source>
        <dbReference type="EMBL" id="AMP09975.1"/>
    </source>
</evidence>
<dbReference type="Proteomes" id="UP000071778">
    <property type="component" value="Chromosome"/>
</dbReference>